<proteinExistence type="predicted"/>
<dbReference type="InterPro" id="IPR037028">
    <property type="entry name" value="Dr_adhesin_sf"/>
</dbReference>
<gene>
    <name evidence="3" type="ORF">GB848_23720</name>
</gene>
<organism evidence="3">
    <name type="scientific">Salmonella enterica</name>
    <name type="common">Salmonella choleraesuis</name>
    <dbReference type="NCBI Taxonomy" id="28901"/>
    <lineage>
        <taxon>Bacteria</taxon>
        <taxon>Pseudomonadati</taxon>
        <taxon>Pseudomonadota</taxon>
        <taxon>Gammaproteobacteria</taxon>
        <taxon>Enterobacterales</taxon>
        <taxon>Enterobacteriaceae</taxon>
        <taxon>Salmonella</taxon>
    </lineage>
</organism>
<evidence type="ECO:0000313" key="3">
    <source>
        <dbReference type="EMBL" id="EDF5515923.1"/>
    </source>
</evidence>
<dbReference type="AlphaFoldDB" id="A0A628V826"/>
<sequence length="179" mass="19254">MKEIYENMKTKSLMVVWVLCLPGIALASDFANSSVTAETTVAVTSSLSFTHILTGGDGIKSGKIAENSVVASGTVALTGEGNISRVDLSWNRDINPEFFMAEMKGNVAGMKQDGESKAIGVQFVPVTQATYVDDGRNNAIYNLTAPSRMFLYTINTWKAPQFLNAGSYRLSVRANVVTA</sequence>
<feature type="chain" id="PRO_5026334520" description="Fimbrial protein" evidence="2">
    <location>
        <begin position="28"/>
        <end position="179"/>
    </location>
</feature>
<keyword evidence="1 2" id="KW-0732">Signal</keyword>
<feature type="signal peptide" evidence="2">
    <location>
        <begin position="1"/>
        <end position="27"/>
    </location>
</feature>
<evidence type="ECO:0000256" key="2">
    <source>
        <dbReference type="SAM" id="SignalP"/>
    </source>
</evidence>
<dbReference type="EMBL" id="AAMBER010000031">
    <property type="protein sequence ID" value="EDF5515923.1"/>
    <property type="molecule type" value="Genomic_DNA"/>
</dbReference>
<dbReference type="Gene3D" id="2.60.40.1570">
    <property type="entry name" value="Dr adhesin"/>
    <property type="match status" value="1"/>
</dbReference>
<reference evidence="3" key="1">
    <citation type="submission" date="2019-10" db="EMBL/GenBank/DDBJ databases">
        <authorList>
            <consortium name="PulseNet: The National Subtyping Network for Foodborne Disease Surveillance"/>
            <person name="Tarr C.L."/>
            <person name="Trees E."/>
            <person name="Katz L.S."/>
            <person name="Carleton-Romer H.A."/>
            <person name="Stroika S."/>
            <person name="Kucerova Z."/>
            <person name="Roache K.F."/>
            <person name="Sabol A.L."/>
            <person name="Besser J."/>
            <person name="Gerner-Smidt P."/>
        </authorList>
    </citation>
    <scope>NUCLEOTIDE SEQUENCE</scope>
    <source>
        <strain evidence="3">PNUSAS102632</strain>
    </source>
</reference>
<comment type="caution">
    <text evidence="3">The sequence shown here is derived from an EMBL/GenBank/DDBJ whole genome shotgun (WGS) entry which is preliminary data.</text>
</comment>
<name>A0A628V826_SALER</name>
<accession>A0A628V826</accession>
<protein>
    <recommendedName>
        <fullName evidence="4">Fimbrial protein</fullName>
    </recommendedName>
</protein>
<evidence type="ECO:0008006" key="4">
    <source>
        <dbReference type="Google" id="ProtNLM"/>
    </source>
</evidence>
<evidence type="ECO:0000256" key="1">
    <source>
        <dbReference type="ARBA" id="ARBA00022729"/>
    </source>
</evidence>